<feature type="transmembrane region" description="Helical" evidence="2">
    <location>
        <begin position="681"/>
        <end position="700"/>
    </location>
</feature>
<dbReference type="RefSeq" id="XP_001742897.1">
    <property type="nucleotide sequence ID" value="XM_001742845.1"/>
</dbReference>
<feature type="transmembrane region" description="Helical" evidence="2">
    <location>
        <begin position="466"/>
        <end position="484"/>
    </location>
</feature>
<dbReference type="GeneID" id="5887910"/>
<dbReference type="InParanoid" id="A9UR07"/>
<evidence type="ECO:0000256" key="2">
    <source>
        <dbReference type="SAM" id="Phobius"/>
    </source>
</evidence>
<evidence type="ECO:0000256" key="1">
    <source>
        <dbReference type="SAM" id="MobiDB-lite"/>
    </source>
</evidence>
<feature type="region of interest" description="Disordered" evidence="1">
    <location>
        <begin position="192"/>
        <end position="215"/>
    </location>
</feature>
<dbReference type="KEGG" id="mbr:MONBRDRAFT_35725"/>
<feature type="transmembrane region" description="Helical" evidence="2">
    <location>
        <begin position="496"/>
        <end position="515"/>
    </location>
</feature>
<name>A9UR07_MONBE</name>
<feature type="transmembrane region" description="Helical" evidence="2">
    <location>
        <begin position="25"/>
        <end position="50"/>
    </location>
</feature>
<evidence type="ECO:0000313" key="3">
    <source>
        <dbReference type="EMBL" id="EDQ93135.1"/>
    </source>
</evidence>
<keyword evidence="2" id="KW-0472">Membrane</keyword>
<evidence type="ECO:0000313" key="4">
    <source>
        <dbReference type="Proteomes" id="UP000001357"/>
    </source>
</evidence>
<dbReference type="Proteomes" id="UP000001357">
    <property type="component" value="Unassembled WGS sequence"/>
</dbReference>
<gene>
    <name evidence="3" type="ORF">MONBRDRAFT_35725</name>
</gene>
<feature type="transmembrane region" description="Helical" evidence="2">
    <location>
        <begin position="627"/>
        <end position="646"/>
    </location>
</feature>
<feature type="transmembrane region" description="Helical" evidence="2">
    <location>
        <begin position="316"/>
        <end position="335"/>
    </location>
</feature>
<feature type="transmembrane region" description="Helical" evidence="2">
    <location>
        <begin position="62"/>
        <end position="82"/>
    </location>
</feature>
<protein>
    <submittedName>
        <fullName evidence="3">Uncharacterized protein</fullName>
    </submittedName>
</protein>
<feature type="transmembrane region" description="Helical" evidence="2">
    <location>
        <begin position="264"/>
        <end position="285"/>
    </location>
</feature>
<dbReference type="AlphaFoldDB" id="A9UR07"/>
<proteinExistence type="predicted"/>
<keyword evidence="2" id="KW-1133">Transmembrane helix</keyword>
<keyword evidence="4" id="KW-1185">Reference proteome</keyword>
<sequence>MGDVGLAAPNMAEAGHVLRLPYGPLLAASTLTLTLMATRSALVLAVYALVAVLAHRVHSTRFVWALLTITTIAAWVGGLSHAPELLRLAVAILLLRPDSLPAPTSPVTTADISPMQAPSTVPARLPLLLVGWCLTLGGWTPNPWIACAHSVCLAYASWAALNQYLHSLTHNHPHAHAPADYGLSSNLDSNATVTNSGTGDNAASLRQRSATHSSQGVVRETVFGVDAQAQPLHMVTPASTYPAPMPPVSPASPSTSSLLSTGDAAFLLPITLLLLHSILLCVIWLRLTAISPASLTALLLHLALLDHGWACARQPATYATPVIVVLGVALFLVAAANTPMWMTLDALWSLCGAAAAAALLRAANPAALNPDLGLELPLHQPRPGPRWSTLVADAIQHVLHLGRGALTGPAVTILMVASPFRALSIPLLGLLLLKLALDAGVGVFRPSLLPACTLAGNALFSLTEPGHMASAALLLILGMARGLASARLPIADPVTPIMALLTVLAAGLTLGLGVPELADVNTQYVLLVATLLAAAQGPAASEEAPCRPPNVIAAGPLLSAFQRLTRSYGLFAPRPKLDAATVTRAPEMSRWLVRFLTAIMVGRTLALRLEPPDTASTELPVTMPSQLWLGLELAASLAVGFLALHLHQAPKFSRFGGSTTTAAPFASGGSRGHPTRNGLATMVRAAAAMAVLVAAVSLGLKLVASTCRTHGVGVCLASTAHQSGILIWDQTAAVLVDVFSDAFAGLHEIKGKHLL</sequence>
<keyword evidence="2" id="KW-0812">Transmembrane</keyword>
<accession>A9UR07</accession>
<feature type="transmembrane region" description="Helical" evidence="2">
    <location>
        <begin position="410"/>
        <end position="433"/>
    </location>
</feature>
<dbReference type="EMBL" id="CH991543">
    <property type="protein sequence ID" value="EDQ93135.1"/>
    <property type="molecule type" value="Genomic_DNA"/>
</dbReference>
<reference evidence="3 4" key="1">
    <citation type="journal article" date="2008" name="Nature">
        <title>The genome of the choanoflagellate Monosiga brevicollis and the origin of metazoans.</title>
        <authorList>
            <consortium name="JGI Sequencing"/>
            <person name="King N."/>
            <person name="Westbrook M.J."/>
            <person name="Young S.L."/>
            <person name="Kuo A."/>
            <person name="Abedin M."/>
            <person name="Chapman J."/>
            <person name="Fairclough S."/>
            <person name="Hellsten U."/>
            <person name="Isogai Y."/>
            <person name="Letunic I."/>
            <person name="Marr M."/>
            <person name="Pincus D."/>
            <person name="Putnam N."/>
            <person name="Rokas A."/>
            <person name="Wright K.J."/>
            <person name="Zuzow R."/>
            <person name="Dirks W."/>
            <person name="Good M."/>
            <person name="Goodstein D."/>
            <person name="Lemons D."/>
            <person name="Li W."/>
            <person name="Lyons J.B."/>
            <person name="Morris A."/>
            <person name="Nichols S."/>
            <person name="Richter D.J."/>
            <person name="Salamov A."/>
            <person name="Bork P."/>
            <person name="Lim W.A."/>
            <person name="Manning G."/>
            <person name="Miller W.T."/>
            <person name="McGinnis W."/>
            <person name="Shapiro H."/>
            <person name="Tjian R."/>
            <person name="Grigoriev I.V."/>
            <person name="Rokhsar D."/>
        </authorList>
    </citation>
    <scope>NUCLEOTIDE SEQUENCE [LARGE SCALE GENOMIC DNA]</scope>
    <source>
        <strain evidence="4">MX1 / ATCC 50154</strain>
    </source>
</reference>
<organism evidence="3 4">
    <name type="scientific">Monosiga brevicollis</name>
    <name type="common">Choanoflagellate</name>
    <dbReference type="NCBI Taxonomy" id="81824"/>
    <lineage>
        <taxon>Eukaryota</taxon>
        <taxon>Choanoflagellata</taxon>
        <taxon>Craspedida</taxon>
        <taxon>Salpingoecidae</taxon>
        <taxon>Monosiga</taxon>
    </lineage>
</organism>